<dbReference type="InterPro" id="IPR025966">
    <property type="entry name" value="OppC_N"/>
</dbReference>
<dbReference type="Gene3D" id="1.10.3720.10">
    <property type="entry name" value="MetI-like"/>
    <property type="match status" value="1"/>
</dbReference>
<accession>A0ABW3W2M7</accession>
<dbReference type="PANTHER" id="PTHR43386:SF1">
    <property type="entry name" value="D,D-DIPEPTIDE TRANSPORT SYSTEM PERMEASE PROTEIN DDPC-RELATED"/>
    <property type="match status" value="1"/>
</dbReference>
<dbReference type="CDD" id="cd06261">
    <property type="entry name" value="TM_PBP2"/>
    <property type="match status" value="1"/>
</dbReference>
<feature type="transmembrane region" description="Helical" evidence="7">
    <location>
        <begin position="121"/>
        <end position="146"/>
    </location>
</feature>
<dbReference type="InterPro" id="IPR050366">
    <property type="entry name" value="BP-dependent_transpt_permease"/>
</dbReference>
<evidence type="ECO:0000256" key="2">
    <source>
        <dbReference type="ARBA" id="ARBA00022448"/>
    </source>
</evidence>
<dbReference type="RefSeq" id="WP_367921910.1">
    <property type="nucleotide sequence ID" value="NZ_BAABAC010000049.1"/>
</dbReference>
<reference evidence="11" key="1">
    <citation type="journal article" date="2019" name="Int. J. Syst. Evol. Microbiol.">
        <title>The Global Catalogue of Microorganisms (GCM) 10K type strain sequencing project: providing services to taxonomists for standard genome sequencing and annotation.</title>
        <authorList>
            <consortium name="The Broad Institute Genomics Platform"/>
            <consortium name="The Broad Institute Genome Sequencing Center for Infectious Disease"/>
            <person name="Wu L."/>
            <person name="Ma J."/>
        </authorList>
    </citation>
    <scope>NUCLEOTIDE SEQUENCE [LARGE SCALE GENOMIC DNA]</scope>
    <source>
        <strain evidence="11">CCUG 52478</strain>
    </source>
</reference>
<proteinExistence type="inferred from homology"/>
<evidence type="ECO:0000256" key="4">
    <source>
        <dbReference type="ARBA" id="ARBA00022692"/>
    </source>
</evidence>
<keyword evidence="5 7" id="KW-1133">Transmembrane helix</keyword>
<keyword evidence="4 7" id="KW-0812">Transmembrane</keyword>
<dbReference type="Pfam" id="PF12911">
    <property type="entry name" value="OppC_N"/>
    <property type="match status" value="1"/>
</dbReference>
<feature type="region of interest" description="Disordered" evidence="8">
    <location>
        <begin position="1"/>
        <end position="23"/>
    </location>
</feature>
<comment type="subcellular location">
    <subcellularLocation>
        <location evidence="1 7">Cell membrane</location>
        <topology evidence="1 7">Multi-pass membrane protein</topology>
    </subcellularLocation>
</comment>
<keyword evidence="11" id="KW-1185">Reference proteome</keyword>
<evidence type="ECO:0000256" key="8">
    <source>
        <dbReference type="SAM" id="MobiDB-lite"/>
    </source>
</evidence>
<keyword evidence="6 7" id="KW-0472">Membrane</keyword>
<dbReference type="SUPFAM" id="SSF161098">
    <property type="entry name" value="MetI-like"/>
    <property type="match status" value="1"/>
</dbReference>
<evidence type="ECO:0000256" key="3">
    <source>
        <dbReference type="ARBA" id="ARBA00022475"/>
    </source>
</evidence>
<evidence type="ECO:0000256" key="6">
    <source>
        <dbReference type="ARBA" id="ARBA00023136"/>
    </source>
</evidence>
<dbReference type="InterPro" id="IPR035906">
    <property type="entry name" value="MetI-like_sf"/>
</dbReference>
<protein>
    <submittedName>
        <fullName evidence="10">ABC transporter permease</fullName>
    </submittedName>
</protein>
<dbReference type="Proteomes" id="UP001597229">
    <property type="component" value="Unassembled WGS sequence"/>
</dbReference>
<feature type="domain" description="ABC transmembrane type-1" evidence="9">
    <location>
        <begin position="119"/>
        <end position="322"/>
    </location>
</feature>
<sequence>MTTTVSTLESDIPDPTGHPDDEALQKVAGKTPTRLALERFRKDKLSMVSFTVVVIYVVAAVAAPFLVKFGVLDYQTPHQDLLNEYTLPTGSWGGISSHHWLGVEPGLGRDVLSRVWLGTTLSLTIAVIASLLAMTFGTVMGIIAGFSGGWTDGLIGRLIDLTLSFPSTLMLLALSAPMYALLVNYIHVPPGDVAWATYVVLFLAIFGWPPIARLIRGQVLSIREREFVHAAVLLGASRRRIYFKEILPNLWAPLLVSFTLLLPAYVSAEAALSYLGVSIRPPTPTLGNVLRDSLFFADSDPVFFFAPALAIAIIVVCFNLLGDGLRDALDPKSNR</sequence>
<evidence type="ECO:0000256" key="5">
    <source>
        <dbReference type="ARBA" id="ARBA00022989"/>
    </source>
</evidence>
<comment type="caution">
    <text evidence="10">The sequence shown here is derived from an EMBL/GenBank/DDBJ whole genome shotgun (WGS) entry which is preliminary data.</text>
</comment>
<evidence type="ECO:0000256" key="7">
    <source>
        <dbReference type="RuleBase" id="RU363032"/>
    </source>
</evidence>
<evidence type="ECO:0000256" key="1">
    <source>
        <dbReference type="ARBA" id="ARBA00004651"/>
    </source>
</evidence>
<dbReference type="PROSITE" id="PS50928">
    <property type="entry name" value="ABC_TM1"/>
    <property type="match status" value="1"/>
</dbReference>
<feature type="transmembrane region" description="Helical" evidence="7">
    <location>
        <begin position="158"/>
        <end position="181"/>
    </location>
</feature>
<dbReference type="Pfam" id="PF00528">
    <property type="entry name" value="BPD_transp_1"/>
    <property type="match status" value="1"/>
</dbReference>
<dbReference type="EMBL" id="JBHTLX010000020">
    <property type="protein sequence ID" value="MFD1249082.1"/>
    <property type="molecule type" value="Genomic_DNA"/>
</dbReference>
<feature type="transmembrane region" description="Helical" evidence="7">
    <location>
        <begin position="45"/>
        <end position="67"/>
    </location>
</feature>
<comment type="similarity">
    <text evidence="7">Belongs to the binding-protein-dependent transport system permease family.</text>
</comment>
<feature type="transmembrane region" description="Helical" evidence="7">
    <location>
        <begin position="302"/>
        <end position="322"/>
    </location>
</feature>
<keyword evidence="2 7" id="KW-0813">Transport</keyword>
<feature type="transmembrane region" description="Helical" evidence="7">
    <location>
        <begin position="246"/>
        <end position="266"/>
    </location>
</feature>
<keyword evidence="3" id="KW-1003">Cell membrane</keyword>
<evidence type="ECO:0000259" key="9">
    <source>
        <dbReference type="PROSITE" id="PS50928"/>
    </source>
</evidence>
<gene>
    <name evidence="10" type="ORF">ACFQ3F_14895</name>
</gene>
<organism evidence="10 11">
    <name type="scientific">Nocardioides ginsengisoli</name>
    <dbReference type="NCBI Taxonomy" id="363868"/>
    <lineage>
        <taxon>Bacteria</taxon>
        <taxon>Bacillati</taxon>
        <taxon>Actinomycetota</taxon>
        <taxon>Actinomycetes</taxon>
        <taxon>Propionibacteriales</taxon>
        <taxon>Nocardioidaceae</taxon>
        <taxon>Nocardioides</taxon>
    </lineage>
</organism>
<evidence type="ECO:0000313" key="10">
    <source>
        <dbReference type="EMBL" id="MFD1249082.1"/>
    </source>
</evidence>
<dbReference type="PANTHER" id="PTHR43386">
    <property type="entry name" value="OLIGOPEPTIDE TRANSPORT SYSTEM PERMEASE PROTEIN APPC"/>
    <property type="match status" value="1"/>
</dbReference>
<feature type="transmembrane region" description="Helical" evidence="7">
    <location>
        <begin position="193"/>
        <end position="215"/>
    </location>
</feature>
<name>A0ABW3W2M7_9ACTN</name>
<dbReference type="InterPro" id="IPR000515">
    <property type="entry name" value="MetI-like"/>
</dbReference>
<evidence type="ECO:0000313" key="11">
    <source>
        <dbReference type="Proteomes" id="UP001597229"/>
    </source>
</evidence>